<dbReference type="EMBL" id="SJKA01000001">
    <property type="protein sequence ID" value="TCC43069.1"/>
    <property type="molecule type" value="Genomic_DNA"/>
</dbReference>
<gene>
    <name evidence="2" type="ORF">E0H50_00840</name>
</gene>
<keyword evidence="1" id="KW-1133">Transmembrane helix</keyword>
<feature type="transmembrane region" description="Helical" evidence="1">
    <location>
        <begin position="39"/>
        <end position="59"/>
    </location>
</feature>
<dbReference type="RefSeq" id="WP_131283704.1">
    <property type="nucleotide sequence ID" value="NZ_SJKA01000001.1"/>
</dbReference>
<protein>
    <submittedName>
        <fullName evidence="2">Uncharacterized protein</fullName>
    </submittedName>
</protein>
<evidence type="ECO:0000313" key="2">
    <source>
        <dbReference type="EMBL" id="TCC43069.1"/>
    </source>
</evidence>
<accession>A0A4R0JA26</accession>
<dbReference type="OrthoDB" id="3819874at2"/>
<organism evidence="2 3">
    <name type="scientific">Kribbella sindirgiensis</name>
    <dbReference type="NCBI Taxonomy" id="1124744"/>
    <lineage>
        <taxon>Bacteria</taxon>
        <taxon>Bacillati</taxon>
        <taxon>Actinomycetota</taxon>
        <taxon>Actinomycetes</taxon>
        <taxon>Propionibacteriales</taxon>
        <taxon>Kribbellaceae</taxon>
        <taxon>Kribbella</taxon>
    </lineage>
</organism>
<proteinExistence type="predicted"/>
<keyword evidence="1" id="KW-0812">Transmembrane</keyword>
<reference evidence="2 3" key="1">
    <citation type="submission" date="2019-02" db="EMBL/GenBank/DDBJ databases">
        <title>Kribbella capetownensis sp. nov. and Kribbella speibonae sp. nov., isolated from soil.</title>
        <authorList>
            <person name="Curtis S.M."/>
            <person name="Norton I."/>
            <person name="Everest G.J."/>
            <person name="Meyers P.R."/>
        </authorList>
    </citation>
    <scope>NUCLEOTIDE SEQUENCE [LARGE SCALE GENOMIC DNA]</scope>
    <source>
        <strain evidence="2 3">DSM 27082</strain>
    </source>
</reference>
<keyword evidence="1" id="KW-0472">Membrane</keyword>
<dbReference type="AlphaFoldDB" id="A0A4R0JA26"/>
<sequence length="205" mass="20964">MPELQEDLQALADRRAAESTGDFDSVLTTAKTRKRRRTAGLTVIGAAAVVGAVAIVPTLRPASNTPVAESPVPTTAVVPPQVSTMPSAPKLPKAGLLGLKAAKSVTTLAGGQFVATFPDKQVRAVTFSLASASQPEKSLYTLVAKIPGDPTTPYAIRMTGEMGIAIPSFSSAGPYTLGMPKGLPAGSYRVCTLSGALLCGLVTVS</sequence>
<keyword evidence="3" id="KW-1185">Reference proteome</keyword>
<evidence type="ECO:0000313" key="3">
    <source>
        <dbReference type="Proteomes" id="UP000292695"/>
    </source>
</evidence>
<evidence type="ECO:0000256" key="1">
    <source>
        <dbReference type="SAM" id="Phobius"/>
    </source>
</evidence>
<name>A0A4R0JA26_9ACTN</name>
<dbReference type="Proteomes" id="UP000292695">
    <property type="component" value="Unassembled WGS sequence"/>
</dbReference>
<comment type="caution">
    <text evidence="2">The sequence shown here is derived from an EMBL/GenBank/DDBJ whole genome shotgun (WGS) entry which is preliminary data.</text>
</comment>